<evidence type="ECO:0000313" key="5">
    <source>
        <dbReference type="EMBL" id="KAF0974917.1"/>
    </source>
</evidence>
<sequence>MGNCNNTKQSSSSSSANRQQNKLNVQGHGEITETKVTYKILILGDAGVGKTSLAIKWVDGSFQENYIATIGVDFKKKDVVIDNQLIKLQIWDTAGQERYNTIQATYYRGCAGIIVVYDITDADSFQNVQKWIGNDEKNTSPNDDITILLVGNKADLEDERMVKTEDANNFCKNTSCVVDKVFEVSAKSGLNVNNAFMALVEAIHNKKKKEINSSKGQSIFPTTINVSTNSQDSKDDDLIVDVSCGSEHTIILTKNGKAYAKGTNQYGQLGMNDLCPRTNFTLIPFLKNFAPRLDLPDTEHLWITLLKWFKALKVDAVYCGSSYTVFSVQGKLYKFGTDAKAIDNITLASPFDNIEKVFCGRSNTVLISKFNNMIINDTQSHLEIPFQKDSTCTYDPIRGFFPNIMGEYLFNRRGIIELTNPDKAYLSVDKDVQFLESLVNI</sequence>
<dbReference type="VEuPathDB" id="AmoebaDB:FDP41_006084"/>
<dbReference type="Pfam" id="PF13540">
    <property type="entry name" value="RCC1_2"/>
    <property type="match status" value="1"/>
</dbReference>
<dbReference type="AlphaFoldDB" id="A0A6A5BCX7"/>
<dbReference type="GO" id="GO:0005525">
    <property type="term" value="F:GTP binding"/>
    <property type="evidence" value="ECO:0007669"/>
    <property type="project" value="UniProtKB-KW"/>
</dbReference>
<dbReference type="NCBIfam" id="TIGR00231">
    <property type="entry name" value="small_GTP"/>
    <property type="match status" value="1"/>
</dbReference>
<dbReference type="InterPro" id="IPR050227">
    <property type="entry name" value="Rab"/>
</dbReference>
<accession>A0A6A5BCX7</accession>
<proteinExistence type="predicted"/>
<dbReference type="PANTHER" id="PTHR47977">
    <property type="entry name" value="RAS-RELATED PROTEIN RAB"/>
    <property type="match status" value="1"/>
</dbReference>
<dbReference type="PROSITE" id="PS51421">
    <property type="entry name" value="RAS"/>
    <property type="match status" value="1"/>
</dbReference>
<reference evidence="5 6" key="1">
    <citation type="journal article" date="2019" name="Sci. Rep.">
        <title>Nanopore sequencing improves the draft genome of the human pathogenic amoeba Naegleria fowleri.</title>
        <authorList>
            <person name="Liechti N."/>
            <person name="Schurch N."/>
            <person name="Bruggmann R."/>
            <person name="Wittwer M."/>
        </authorList>
    </citation>
    <scope>NUCLEOTIDE SEQUENCE [LARGE SCALE GENOMIC DNA]</scope>
    <source>
        <strain evidence="5 6">ATCC 30894</strain>
    </source>
</reference>
<evidence type="ECO:0000256" key="4">
    <source>
        <dbReference type="SAM" id="MobiDB-lite"/>
    </source>
</evidence>
<dbReference type="VEuPathDB" id="AmoebaDB:NfTy_067300"/>
<dbReference type="Proteomes" id="UP000444721">
    <property type="component" value="Unassembled WGS sequence"/>
</dbReference>
<dbReference type="InterPro" id="IPR027417">
    <property type="entry name" value="P-loop_NTPase"/>
</dbReference>
<dbReference type="InterPro" id="IPR009091">
    <property type="entry name" value="RCC1/BLIP-II"/>
</dbReference>
<dbReference type="EMBL" id="VFQX01000050">
    <property type="protein sequence ID" value="KAF0974917.1"/>
    <property type="molecule type" value="Genomic_DNA"/>
</dbReference>
<dbReference type="PROSITE" id="PS51420">
    <property type="entry name" value="RHO"/>
    <property type="match status" value="1"/>
</dbReference>
<dbReference type="GeneID" id="68113302"/>
<dbReference type="PRINTS" id="PR00449">
    <property type="entry name" value="RASTRNSFRMNG"/>
</dbReference>
<dbReference type="SMART" id="SM00173">
    <property type="entry name" value="RAS"/>
    <property type="match status" value="1"/>
</dbReference>
<evidence type="ECO:0000313" key="6">
    <source>
        <dbReference type="Proteomes" id="UP000444721"/>
    </source>
</evidence>
<feature type="region of interest" description="Disordered" evidence="4">
    <location>
        <begin position="1"/>
        <end position="24"/>
    </location>
</feature>
<keyword evidence="2" id="KW-0342">GTP-binding</keyword>
<evidence type="ECO:0000256" key="1">
    <source>
        <dbReference type="ARBA" id="ARBA00022741"/>
    </source>
</evidence>
<dbReference type="InterPro" id="IPR005225">
    <property type="entry name" value="Small_GTP-bd"/>
</dbReference>
<dbReference type="VEuPathDB" id="AmoebaDB:NF0023770"/>
<organism evidence="5 6">
    <name type="scientific">Naegleria fowleri</name>
    <name type="common">Brain eating amoeba</name>
    <dbReference type="NCBI Taxonomy" id="5763"/>
    <lineage>
        <taxon>Eukaryota</taxon>
        <taxon>Discoba</taxon>
        <taxon>Heterolobosea</taxon>
        <taxon>Tetramitia</taxon>
        <taxon>Eutetramitia</taxon>
        <taxon>Vahlkampfiidae</taxon>
        <taxon>Naegleria</taxon>
    </lineage>
</organism>
<dbReference type="Gene3D" id="2.130.10.30">
    <property type="entry name" value="Regulator of chromosome condensation 1/beta-lactamase-inhibitor protein II"/>
    <property type="match status" value="1"/>
</dbReference>
<dbReference type="SUPFAM" id="SSF50985">
    <property type="entry name" value="RCC1/BLIP-II"/>
    <property type="match status" value="1"/>
</dbReference>
<dbReference type="VEuPathDB" id="AmoebaDB:NfTy_067310"/>
<keyword evidence="1" id="KW-0547">Nucleotide-binding</keyword>
<keyword evidence="3" id="KW-0449">Lipoprotein</keyword>
<evidence type="ECO:0000256" key="3">
    <source>
        <dbReference type="ARBA" id="ARBA00023288"/>
    </source>
</evidence>
<dbReference type="CDD" id="cd00154">
    <property type="entry name" value="Rab"/>
    <property type="match status" value="1"/>
</dbReference>
<name>A0A6A5BCX7_NAEFO</name>
<dbReference type="Pfam" id="PF00071">
    <property type="entry name" value="Ras"/>
    <property type="match status" value="1"/>
</dbReference>
<dbReference type="SUPFAM" id="SSF52540">
    <property type="entry name" value="P-loop containing nucleoside triphosphate hydrolases"/>
    <property type="match status" value="1"/>
</dbReference>
<dbReference type="OrthoDB" id="10256075at2759"/>
<dbReference type="RefSeq" id="XP_044559630.1">
    <property type="nucleotide sequence ID" value="XM_044709680.1"/>
</dbReference>
<dbReference type="SMART" id="SM00176">
    <property type="entry name" value="RAN"/>
    <property type="match status" value="1"/>
</dbReference>
<keyword evidence="6" id="KW-1185">Reference proteome</keyword>
<dbReference type="PROSITE" id="PS51419">
    <property type="entry name" value="RAB"/>
    <property type="match status" value="1"/>
</dbReference>
<gene>
    <name evidence="5" type="ORF">FDP41_006084</name>
</gene>
<dbReference type="FunFam" id="3.40.50.300:FF:001129">
    <property type="entry name" value="ras-related protein Rab-44 isoform X2"/>
    <property type="match status" value="1"/>
</dbReference>
<dbReference type="SMART" id="SM00174">
    <property type="entry name" value="RHO"/>
    <property type="match status" value="1"/>
</dbReference>
<dbReference type="SMART" id="SM00175">
    <property type="entry name" value="RAB"/>
    <property type="match status" value="1"/>
</dbReference>
<dbReference type="InterPro" id="IPR001806">
    <property type="entry name" value="Small_GTPase"/>
</dbReference>
<comment type="caution">
    <text evidence="5">The sequence shown here is derived from an EMBL/GenBank/DDBJ whole genome shotgun (WGS) entry which is preliminary data.</text>
</comment>
<dbReference type="VEuPathDB" id="AmoebaDB:NF0023780"/>
<protein>
    <submittedName>
        <fullName evidence="5">Uncharacterized protein</fullName>
    </submittedName>
</protein>
<dbReference type="GO" id="GO:0003924">
    <property type="term" value="F:GTPase activity"/>
    <property type="evidence" value="ECO:0007669"/>
    <property type="project" value="InterPro"/>
</dbReference>
<evidence type="ECO:0000256" key="2">
    <source>
        <dbReference type="ARBA" id="ARBA00023134"/>
    </source>
</evidence>
<dbReference type="Gene3D" id="3.40.50.300">
    <property type="entry name" value="P-loop containing nucleotide triphosphate hydrolases"/>
    <property type="match status" value="1"/>
</dbReference>